<dbReference type="InterPro" id="IPR000400">
    <property type="entry name" value="Glyco_hydro_46"/>
</dbReference>
<comment type="caution">
    <text evidence="1">The sequence shown here is derived from an EMBL/GenBank/DDBJ whole genome shotgun (WGS) entry which is preliminary data.</text>
</comment>
<dbReference type="EMBL" id="JBHUGY010000018">
    <property type="protein sequence ID" value="MFD2053540.1"/>
    <property type="molecule type" value="Genomic_DNA"/>
</dbReference>
<reference evidence="2" key="1">
    <citation type="journal article" date="2019" name="Int. J. Syst. Evol. Microbiol.">
        <title>The Global Catalogue of Microorganisms (GCM) 10K type strain sequencing project: providing services to taxonomists for standard genome sequencing and annotation.</title>
        <authorList>
            <consortium name="The Broad Institute Genomics Platform"/>
            <consortium name="The Broad Institute Genome Sequencing Center for Infectious Disease"/>
            <person name="Wu L."/>
            <person name="Ma J."/>
        </authorList>
    </citation>
    <scope>NUCLEOTIDE SEQUENCE [LARGE SCALE GENOMIC DNA]</scope>
    <source>
        <strain evidence="2">CGMCC 1.16226</strain>
    </source>
</reference>
<keyword evidence="2" id="KW-1185">Reference proteome</keyword>
<dbReference type="Proteomes" id="UP001597349">
    <property type="component" value="Unassembled WGS sequence"/>
</dbReference>
<sequence>MLTATQKLICERVINVYETGTVEGRYGAISIYHDGPHGIRQITFGRSQTTEYGNLKELVQMYVEEGGTFSAALASYVDRIGIVALVDDASFKDLLRRAGNEDPAMRQAQDAFFDRRYFQPALDWAGSHGFTLALSTLVIYDSFIHSGGILKLLRARFPEKPPAAGGDEKTWIKQYVDVRNDWLANNQNPDVRPSAYRTKDFQREVAKGNWDLAMLPYIANGTPVDASHPPVGTVDVVPFLGTPAGDEEVWSELEPLGGLAIASAAAVSSDTAATLAQRILDSDRVEFARAHASGVNDHATAYLNIVDTAAGRAASRSSYGTAPGGTVNLDPAMLRGLLTLAEDYTFSVSELCGGSHNTNSRHYAGCTADINTINGQHISAVHPDVVAFQQRCRDLGATEVLGPGKPGHATHVHAGWPRP</sequence>
<name>A0ABW4WA67_9HYPH</name>
<dbReference type="Pfam" id="PF01374">
    <property type="entry name" value="Glyco_hydro_46"/>
    <property type="match status" value="1"/>
</dbReference>
<gene>
    <name evidence="1" type="ORF">ACFSQT_10685</name>
</gene>
<proteinExistence type="predicted"/>
<dbReference type="InterPro" id="IPR023346">
    <property type="entry name" value="Lysozyme-like_dom_sf"/>
</dbReference>
<evidence type="ECO:0000313" key="1">
    <source>
        <dbReference type="EMBL" id="MFD2053540.1"/>
    </source>
</evidence>
<dbReference type="RefSeq" id="WP_379018313.1">
    <property type="nucleotide sequence ID" value="NZ_JBHUGY010000018.1"/>
</dbReference>
<organism evidence="1 2">
    <name type="scientific">Mesorhizobium calcicola</name>
    <dbReference type="NCBI Taxonomy" id="1300310"/>
    <lineage>
        <taxon>Bacteria</taxon>
        <taxon>Pseudomonadati</taxon>
        <taxon>Pseudomonadota</taxon>
        <taxon>Alphaproteobacteria</taxon>
        <taxon>Hyphomicrobiales</taxon>
        <taxon>Phyllobacteriaceae</taxon>
        <taxon>Mesorhizobium</taxon>
    </lineage>
</organism>
<dbReference type="Gene3D" id="1.20.141.10">
    <property type="entry name" value="Chitosanase, subunit A, domain 1"/>
    <property type="match status" value="1"/>
</dbReference>
<accession>A0ABW4WA67</accession>
<dbReference type="SUPFAM" id="SSF53955">
    <property type="entry name" value="Lysozyme-like"/>
    <property type="match status" value="1"/>
</dbReference>
<evidence type="ECO:0000313" key="2">
    <source>
        <dbReference type="Proteomes" id="UP001597349"/>
    </source>
</evidence>
<protein>
    <submittedName>
        <fullName evidence="1">Chitosanase</fullName>
    </submittedName>
</protein>